<dbReference type="Pfam" id="PF00067">
    <property type="entry name" value="p450"/>
    <property type="match status" value="1"/>
</dbReference>
<dbReference type="InterPro" id="IPR002401">
    <property type="entry name" value="Cyt_P450_E_grp-I"/>
</dbReference>
<accession>A0A9D5HMI9</accession>
<keyword evidence="5" id="KW-0443">Lipid metabolism</keyword>
<dbReference type="PANTHER" id="PTHR24286">
    <property type="entry name" value="CYTOCHROME P450 26"/>
    <property type="match status" value="1"/>
</dbReference>
<dbReference type="GO" id="GO:0016705">
    <property type="term" value="F:oxidoreductase activity, acting on paired donors, with incorporation or reduction of molecular oxygen"/>
    <property type="evidence" value="ECO:0007669"/>
    <property type="project" value="InterPro"/>
</dbReference>
<sequence>MSLLGKPTIVSADADFNRYILQSEGKMFENSCPTSIAEILGRWSMLALEGEIHREMRSIAVNFMGNVKLRNYFLPDIEQQALKILHSWKDGSTFSAHEEGKKFAFNLMVKHLMSMDPGMPETVKLRKEYITFMKGMASIPLNLPYTAYRKALQSRSAILKIMGKRLDERVQKIREGSHELEEDDLLASVSTQSNLTRDQILDLILSLLFAGHETSSAAISLAIYFLESSPKALQQLREEHVNIVKMKGESGLTWEDYKQMEFTHCVINETLRLGNIVKFLHRKVIKDVQYKGYDIPCGWELVPIISAAHLDPTIYDDPQTYNPWRWQTISTATSKNNNLMSFSGGPRLCPGAELAKLEMAVFLHHLVQKFNWELAEHDYPVSFPFLGFPKNLPIKVHAIKKLT</sequence>
<dbReference type="GO" id="GO:0005506">
    <property type="term" value="F:iron ion binding"/>
    <property type="evidence" value="ECO:0007669"/>
    <property type="project" value="InterPro"/>
</dbReference>
<keyword evidence="13" id="KW-1185">Reference proteome</keyword>
<evidence type="ECO:0000256" key="10">
    <source>
        <dbReference type="PIRSR" id="PIRSR602401-1"/>
    </source>
</evidence>
<protein>
    <recommendedName>
        <fullName evidence="14">Cytochrome P450</fullName>
    </recommendedName>
</protein>
<dbReference type="EMBL" id="JAGGNH010000002">
    <property type="protein sequence ID" value="KAJ0981901.1"/>
    <property type="molecule type" value="Genomic_DNA"/>
</dbReference>
<keyword evidence="8 10" id="KW-0408">Iron</keyword>
<name>A0A9D5HMI9_9LILI</name>
<comment type="caution">
    <text evidence="12">The sequence shown here is derived from an EMBL/GenBank/DDBJ whole genome shotgun (WGS) entry which is preliminary data.</text>
</comment>
<dbReference type="GO" id="GO:0016125">
    <property type="term" value="P:sterol metabolic process"/>
    <property type="evidence" value="ECO:0007669"/>
    <property type="project" value="TreeGrafter"/>
</dbReference>
<keyword evidence="7 11" id="KW-0560">Oxidoreductase</keyword>
<evidence type="ECO:0000256" key="9">
    <source>
        <dbReference type="ARBA" id="ARBA00023136"/>
    </source>
</evidence>
<evidence type="ECO:0000313" key="13">
    <source>
        <dbReference type="Proteomes" id="UP001085076"/>
    </source>
</evidence>
<keyword evidence="10 11" id="KW-0349">Heme</keyword>
<dbReference type="Gene3D" id="1.10.630.10">
    <property type="entry name" value="Cytochrome P450"/>
    <property type="match status" value="1"/>
</dbReference>
<evidence type="ECO:0008006" key="14">
    <source>
        <dbReference type="Google" id="ProtNLM"/>
    </source>
</evidence>
<dbReference type="PANTHER" id="PTHR24286:SF194">
    <property type="entry name" value="STEROID (22S)-HYDROXYLASE"/>
    <property type="match status" value="1"/>
</dbReference>
<evidence type="ECO:0000313" key="12">
    <source>
        <dbReference type="EMBL" id="KAJ0981901.1"/>
    </source>
</evidence>
<dbReference type="Proteomes" id="UP001085076">
    <property type="component" value="Miscellaneous, Linkage group lg02"/>
</dbReference>
<organism evidence="12 13">
    <name type="scientific">Dioscorea zingiberensis</name>
    <dbReference type="NCBI Taxonomy" id="325984"/>
    <lineage>
        <taxon>Eukaryota</taxon>
        <taxon>Viridiplantae</taxon>
        <taxon>Streptophyta</taxon>
        <taxon>Embryophyta</taxon>
        <taxon>Tracheophyta</taxon>
        <taxon>Spermatophyta</taxon>
        <taxon>Magnoliopsida</taxon>
        <taxon>Liliopsida</taxon>
        <taxon>Dioscoreales</taxon>
        <taxon>Dioscoreaceae</taxon>
        <taxon>Dioscorea</taxon>
    </lineage>
</organism>
<comment type="similarity">
    <text evidence="2 11">Belongs to the cytochrome P450 family.</text>
</comment>
<keyword evidence="5" id="KW-0444">Lipid biosynthesis</keyword>
<dbReference type="GO" id="GO:0020037">
    <property type="term" value="F:heme binding"/>
    <property type="evidence" value="ECO:0007669"/>
    <property type="project" value="InterPro"/>
</dbReference>
<keyword evidence="9" id="KW-0472">Membrane</keyword>
<feature type="binding site" description="axial binding residue" evidence="10">
    <location>
        <position position="349"/>
    </location>
    <ligand>
        <name>heme</name>
        <dbReference type="ChEBI" id="CHEBI:30413"/>
    </ligand>
    <ligandPart>
        <name>Fe</name>
        <dbReference type="ChEBI" id="CHEBI:18248"/>
    </ligandPart>
</feature>
<evidence type="ECO:0000256" key="7">
    <source>
        <dbReference type="ARBA" id="ARBA00023002"/>
    </source>
</evidence>
<evidence type="ECO:0000256" key="8">
    <source>
        <dbReference type="ARBA" id="ARBA00023004"/>
    </source>
</evidence>
<dbReference type="GO" id="GO:0016132">
    <property type="term" value="P:brassinosteroid biosynthetic process"/>
    <property type="evidence" value="ECO:0007669"/>
    <property type="project" value="TreeGrafter"/>
</dbReference>
<evidence type="ECO:0000256" key="11">
    <source>
        <dbReference type="RuleBase" id="RU000461"/>
    </source>
</evidence>
<evidence type="ECO:0000256" key="6">
    <source>
        <dbReference type="ARBA" id="ARBA00022989"/>
    </source>
</evidence>
<keyword evidence="4 10" id="KW-0479">Metal-binding</keyword>
<dbReference type="InterPro" id="IPR036396">
    <property type="entry name" value="Cyt_P450_sf"/>
</dbReference>
<keyword evidence="11" id="KW-0503">Monooxygenase</keyword>
<dbReference type="OrthoDB" id="1372046at2759"/>
<reference evidence="12" key="1">
    <citation type="submission" date="2021-03" db="EMBL/GenBank/DDBJ databases">
        <authorList>
            <person name="Li Z."/>
            <person name="Yang C."/>
        </authorList>
    </citation>
    <scope>NUCLEOTIDE SEQUENCE</scope>
    <source>
        <strain evidence="12">Dzin_1.0</strain>
        <tissue evidence="12">Leaf</tissue>
    </source>
</reference>
<dbReference type="CDD" id="cd11043">
    <property type="entry name" value="CYP90-like"/>
    <property type="match status" value="1"/>
</dbReference>
<dbReference type="GO" id="GO:0016020">
    <property type="term" value="C:membrane"/>
    <property type="evidence" value="ECO:0007669"/>
    <property type="project" value="UniProtKB-SubCell"/>
</dbReference>
<evidence type="ECO:0000256" key="5">
    <source>
        <dbReference type="ARBA" id="ARBA00022955"/>
    </source>
</evidence>
<gene>
    <name evidence="12" type="ORF">J5N97_010156</name>
</gene>
<dbReference type="AlphaFoldDB" id="A0A9D5HMI9"/>
<dbReference type="GO" id="GO:0004497">
    <property type="term" value="F:monooxygenase activity"/>
    <property type="evidence" value="ECO:0007669"/>
    <property type="project" value="UniProtKB-KW"/>
</dbReference>
<dbReference type="InterPro" id="IPR001128">
    <property type="entry name" value="Cyt_P450"/>
</dbReference>
<evidence type="ECO:0000256" key="2">
    <source>
        <dbReference type="ARBA" id="ARBA00010617"/>
    </source>
</evidence>
<dbReference type="PRINTS" id="PR00385">
    <property type="entry name" value="P450"/>
</dbReference>
<dbReference type="PROSITE" id="PS00086">
    <property type="entry name" value="CYTOCHROME_P450"/>
    <property type="match status" value="1"/>
</dbReference>
<dbReference type="PRINTS" id="PR00463">
    <property type="entry name" value="EP450I"/>
</dbReference>
<evidence type="ECO:0000256" key="1">
    <source>
        <dbReference type="ARBA" id="ARBA00004167"/>
    </source>
</evidence>
<dbReference type="SUPFAM" id="SSF48264">
    <property type="entry name" value="Cytochrome P450"/>
    <property type="match status" value="1"/>
</dbReference>
<keyword evidence="6" id="KW-1133">Transmembrane helix</keyword>
<comment type="subcellular location">
    <subcellularLocation>
        <location evidence="1">Membrane</location>
        <topology evidence="1">Single-pass membrane protein</topology>
    </subcellularLocation>
</comment>
<evidence type="ECO:0000256" key="4">
    <source>
        <dbReference type="ARBA" id="ARBA00022723"/>
    </source>
</evidence>
<comment type="cofactor">
    <cofactor evidence="10">
        <name>heme</name>
        <dbReference type="ChEBI" id="CHEBI:30413"/>
    </cofactor>
</comment>
<keyword evidence="5" id="KW-0752">Steroid biosynthesis</keyword>
<evidence type="ECO:0000256" key="3">
    <source>
        <dbReference type="ARBA" id="ARBA00022692"/>
    </source>
</evidence>
<dbReference type="InterPro" id="IPR017972">
    <property type="entry name" value="Cyt_P450_CS"/>
</dbReference>
<dbReference type="GO" id="GO:0010268">
    <property type="term" value="P:brassinosteroid homeostasis"/>
    <property type="evidence" value="ECO:0007669"/>
    <property type="project" value="TreeGrafter"/>
</dbReference>
<keyword evidence="3" id="KW-0812">Transmembrane</keyword>
<reference evidence="12" key="2">
    <citation type="journal article" date="2022" name="Hortic Res">
        <title>The genome of Dioscorea zingiberensis sheds light on the biosynthesis, origin and evolution of the medicinally important diosgenin saponins.</title>
        <authorList>
            <person name="Li Y."/>
            <person name="Tan C."/>
            <person name="Li Z."/>
            <person name="Guo J."/>
            <person name="Li S."/>
            <person name="Chen X."/>
            <person name="Wang C."/>
            <person name="Dai X."/>
            <person name="Yang H."/>
            <person name="Song W."/>
            <person name="Hou L."/>
            <person name="Xu J."/>
            <person name="Tong Z."/>
            <person name="Xu A."/>
            <person name="Yuan X."/>
            <person name="Wang W."/>
            <person name="Yang Q."/>
            <person name="Chen L."/>
            <person name="Sun Z."/>
            <person name="Wang K."/>
            <person name="Pan B."/>
            <person name="Chen J."/>
            <person name="Bao Y."/>
            <person name="Liu F."/>
            <person name="Qi X."/>
            <person name="Gang D.R."/>
            <person name="Wen J."/>
            <person name="Li J."/>
        </authorList>
    </citation>
    <scope>NUCLEOTIDE SEQUENCE</scope>
    <source>
        <strain evidence="12">Dzin_1.0</strain>
    </source>
</reference>
<proteinExistence type="inferred from homology"/>